<dbReference type="AlphaFoldDB" id="A0A914WIP9"/>
<dbReference type="Proteomes" id="UP000887566">
    <property type="component" value="Unplaced"/>
</dbReference>
<dbReference type="WBParaSite" id="PSAMB.scaffold427size51672.g5825.t1">
    <property type="protein sequence ID" value="PSAMB.scaffold427size51672.g5825.t1"/>
    <property type="gene ID" value="PSAMB.scaffold427size51672.g5825"/>
</dbReference>
<protein>
    <submittedName>
        <fullName evidence="2">Uncharacterized protein</fullName>
    </submittedName>
</protein>
<evidence type="ECO:0000313" key="1">
    <source>
        <dbReference type="Proteomes" id="UP000887566"/>
    </source>
</evidence>
<proteinExistence type="predicted"/>
<sequence length="94" mass="10110">MHNCERFGAGGEPAAPPFVLVAHLERSFLGLGELAAAAAAAASRDIRRRRGTVASMALNRCRMTTSSTASMAEGKRSPTRRIALFDRLRRPTAL</sequence>
<name>A0A914WIP9_9BILA</name>
<reference evidence="2" key="1">
    <citation type="submission" date="2022-11" db="UniProtKB">
        <authorList>
            <consortium name="WormBaseParasite"/>
        </authorList>
    </citation>
    <scope>IDENTIFICATION</scope>
</reference>
<organism evidence="1 2">
    <name type="scientific">Plectus sambesii</name>
    <dbReference type="NCBI Taxonomy" id="2011161"/>
    <lineage>
        <taxon>Eukaryota</taxon>
        <taxon>Metazoa</taxon>
        <taxon>Ecdysozoa</taxon>
        <taxon>Nematoda</taxon>
        <taxon>Chromadorea</taxon>
        <taxon>Plectida</taxon>
        <taxon>Plectina</taxon>
        <taxon>Plectoidea</taxon>
        <taxon>Plectidae</taxon>
        <taxon>Plectus</taxon>
    </lineage>
</organism>
<evidence type="ECO:0000313" key="2">
    <source>
        <dbReference type="WBParaSite" id="PSAMB.scaffold427size51672.g5825.t1"/>
    </source>
</evidence>
<keyword evidence="1" id="KW-1185">Reference proteome</keyword>
<accession>A0A914WIP9</accession>